<evidence type="ECO:0000313" key="4">
    <source>
        <dbReference type="EMBL" id="BDD12172.1"/>
    </source>
</evidence>
<dbReference type="EMBL" id="AP025317">
    <property type="protein sequence ID" value="BDD12172.1"/>
    <property type="molecule type" value="Genomic_DNA"/>
</dbReference>
<keyword evidence="4" id="KW-0614">Plasmid</keyword>
<evidence type="ECO:0000313" key="5">
    <source>
        <dbReference type="Proteomes" id="UP001348817"/>
    </source>
</evidence>
<evidence type="ECO:0000256" key="2">
    <source>
        <dbReference type="RuleBase" id="RU003875"/>
    </source>
</evidence>
<geneLocation type="plasmid" evidence="4 5">
    <name>pFA3</name>
</geneLocation>
<dbReference type="InterPro" id="IPR008331">
    <property type="entry name" value="Ferritin_DPS_dom"/>
</dbReference>
<dbReference type="Pfam" id="PF00210">
    <property type="entry name" value="Ferritin"/>
    <property type="match status" value="1"/>
</dbReference>
<accession>A0AAU9D3P2</accession>
<keyword evidence="5" id="KW-1185">Reference proteome</keyword>
<protein>
    <submittedName>
        <fullName evidence="4">DNA starvation/stationary phase protection protein</fullName>
    </submittedName>
</protein>
<evidence type="ECO:0000259" key="3">
    <source>
        <dbReference type="Pfam" id="PF00210"/>
    </source>
</evidence>
<dbReference type="InterPro" id="IPR023188">
    <property type="entry name" value="DPS_DNA-bd_CS"/>
</dbReference>
<dbReference type="InterPro" id="IPR002177">
    <property type="entry name" value="DPS_DNA-bd"/>
</dbReference>
<dbReference type="RefSeq" id="WP_338395524.1">
    <property type="nucleotide sequence ID" value="NZ_AP025317.1"/>
</dbReference>
<evidence type="ECO:0000256" key="1">
    <source>
        <dbReference type="ARBA" id="ARBA00009497"/>
    </source>
</evidence>
<dbReference type="GO" id="GO:0008199">
    <property type="term" value="F:ferric iron binding"/>
    <property type="evidence" value="ECO:0007669"/>
    <property type="project" value="InterPro"/>
</dbReference>
<comment type="similarity">
    <text evidence="1 2">Belongs to the Dps family.</text>
</comment>
<dbReference type="SUPFAM" id="SSF47240">
    <property type="entry name" value="Ferritin-like"/>
    <property type="match status" value="1"/>
</dbReference>
<dbReference type="GO" id="GO:0016722">
    <property type="term" value="F:oxidoreductase activity, acting on metal ions"/>
    <property type="evidence" value="ECO:0007669"/>
    <property type="project" value="InterPro"/>
</dbReference>
<sequence length="154" mass="17652">MISIGLDQKKSENISEKLNVLLANYQMYYQNLRGFHWNVTGSEFFELHEKFEEYYGEAQEAIDEIAERILTLGQTPLHTFKDYESVAEVEAAKQITDGKECVSIVARDISVLLKIEREILDIAGDADDEGTSALMSDYIRAQEKMAWMLNAYLK</sequence>
<dbReference type="PANTHER" id="PTHR42932:SF1">
    <property type="entry name" value="GENERAL STRESS PROTEIN 20U"/>
    <property type="match status" value="1"/>
</dbReference>
<proteinExistence type="inferred from homology"/>
<feature type="domain" description="Ferritin/DPS" evidence="3">
    <location>
        <begin position="16"/>
        <end position="154"/>
    </location>
</feature>
<dbReference type="InterPro" id="IPR009078">
    <property type="entry name" value="Ferritin-like_SF"/>
</dbReference>
<dbReference type="KEGG" id="fax:FUAX_46040"/>
<dbReference type="PROSITE" id="PS00819">
    <property type="entry name" value="DPS_2"/>
    <property type="match status" value="1"/>
</dbReference>
<dbReference type="CDD" id="cd01043">
    <property type="entry name" value="DPS"/>
    <property type="match status" value="1"/>
</dbReference>
<dbReference type="PIRSF" id="PIRSF005900">
    <property type="entry name" value="Dps"/>
    <property type="match status" value="1"/>
</dbReference>
<dbReference type="PANTHER" id="PTHR42932">
    <property type="entry name" value="GENERAL STRESS PROTEIN 20U"/>
    <property type="match status" value="1"/>
</dbReference>
<dbReference type="AlphaFoldDB" id="A0AAU9D3P2"/>
<dbReference type="PROSITE" id="PS00818">
    <property type="entry name" value="DPS_1"/>
    <property type="match status" value="1"/>
</dbReference>
<dbReference type="Proteomes" id="UP001348817">
    <property type="component" value="Plasmid pFA3"/>
</dbReference>
<dbReference type="PRINTS" id="PR01346">
    <property type="entry name" value="HELNAPAPROT"/>
</dbReference>
<gene>
    <name evidence="4" type="ORF">FUAX_46040</name>
</gene>
<reference evidence="4 5" key="1">
    <citation type="submission" date="2021-12" db="EMBL/GenBank/DDBJ databases">
        <title>Genome sequencing of bacteria with rrn-lacking chromosome and rrn-plasmid.</title>
        <authorList>
            <person name="Anda M."/>
            <person name="Iwasaki W."/>
        </authorList>
    </citation>
    <scope>NUCLEOTIDE SEQUENCE [LARGE SCALE GENOMIC DNA]</scope>
    <source>
        <strain evidence="4 5">DSM 100852</strain>
        <plasmid evidence="4 5">pFA3</plasmid>
    </source>
</reference>
<dbReference type="Gene3D" id="1.20.1260.10">
    <property type="match status" value="1"/>
</dbReference>
<organism evidence="4 5">
    <name type="scientific">Fulvitalea axinellae</name>
    <dbReference type="NCBI Taxonomy" id="1182444"/>
    <lineage>
        <taxon>Bacteria</taxon>
        <taxon>Pseudomonadati</taxon>
        <taxon>Bacteroidota</taxon>
        <taxon>Cytophagia</taxon>
        <taxon>Cytophagales</taxon>
        <taxon>Persicobacteraceae</taxon>
        <taxon>Fulvitalea</taxon>
    </lineage>
</organism>
<dbReference type="InterPro" id="IPR012347">
    <property type="entry name" value="Ferritin-like"/>
</dbReference>
<name>A0AAU9D3P2_9BACT</name>